<dbReference type="InterPro" id="IPR016197">
    <property type="entry name" value="Chromo-like_dom_sf"/>
</dbReference>
<dbReference type="InterPro" id="IPR023780">
    <property type="entry name" value="Chromo_domain"/>
</dbReference>
<dbReference type="GO" id="GO:0003676">
    <property type="term" value="F:nucleic acid binding"/>
    <property type="evidence" value="ECO:0007669"/>
    <property type="project" value="InterPro"/>
</dbReference>
<dbReference type="Proteomes" id="UP001058974">
    <property type="component" value="Chromosome 5"/>
</dbReference>
<dbReference type="Gene3D" id="2.40.50.40">
    <property type="match status" value="1"/>
</dbReference>
<dbReference type="InterPro" id="IPR000953">
    <property type="entry name" value="Chromo/chromo_shadow_dom"/>
</dbReference>
<protein>
    <recommendedName>
        <fullName evidence="1">Chromo domain-containing protein</fullName>
    </recommendedName>
</protein>
<dbReference type="AlphaFoldDB" id="A0A9D4WLQ2"/>
<dbReference type="SUPFAM" id="SSF54160">
    <property type="entry name" value="Chromo domain-like"/>
    <property type="match status" value="1"/>
</dbReference>
<proteinExistence type="predicted"/>
<dbReference type="EMBL" id="JAMSHJ010000005">
    <property type="protein sequence ID" value="KAI5404052.1"/>
    <property type="molecule type" value="Genomic_DNA"/>
</dbReference>
<evidence type="ECO:0000259" key="1">
    <source>
        <dbReference type="PROSITE" id="PS50013"/>
    </source>
</evidence>
<organism evidence="2 3">
    <name type="scientific">Pisum sativum</name>
    <name type="common">Garden pea</name>
    <name type="synonym">Lathyrus oleraceus</name>
    <dbReference type="NCBI Taxonomy" id="3888"/>
    <lineage>
        <taxon>Eukaryota</taxon>
        <taxon>Viridiplantae</taxon>
        <taxon>Streptophyta</taxon>
        <taxon>Embryophyta</taxon>
        <taxon>Tracheophyta</taxon>
        <taxon>Spermatophyta</taxon>
        <taxon>Magnoliopsida</taxon>
        <taxon>eudicotyledons</taxon>
        <taxon>Gunneridae</taxon>
        <taxon>Pentapetalae</taxon>
        <taxon>rosids</taxon>
        <taxon>fabids</taxon>
        <taxon>Fabales</taxon>
        <taxon>Fabaceae</taxon>
        <taxon>Papilionoideae</taxon>
        <taxon>50 kb inversion clade</taxon>
        <taxon>NPAAA clade</taxon>
        <taxon>Hologalegina</taxon>
        <taxon>IRL clade</taxon>
        <taxon>Fabeae</taxon>
        <taxon>Lathyrus</taxon>
    </lineage>
</organism>
<evidence type="ECO:0000313" key="2">
    <source>
        <dbReference type="EMBL" id="KAI5404052.1"/>
    </source>
</evidence>
<dbReference type="InterPro" id="IPR036397">
    <property type="entry name" value="RNaseH_sf"/>
</dbReference>
<keyword evidence="3" id="KW-1185">Reference proteome</keyword>
<dbReference type="Pfam" id="PF00385">
    <property type="entry name" value="Chromo"/>
    <property type="match status" value="1"/>
</dbReference>
<comment type="caution">
    <text evidence="2">The sequence shown here is derived from an EMBL/GenBank/DDBJ whole genome shotgun (WGS) entry which is preliminary data.</text>
</comment>
<dbReference type="Gene3D" id="3.30.420.10">
    <property type="entry name" value="Ribonuclease H-like superfamily/Ribonuclease H"/>
    <property type="match status" value="1"/>
</dbReference>
<dbReference type="PROSITE" id="PS50013">
    <property type="entry name" value="CHROMO_2"/>
    <property type="match status" value="1"/>
</dbReference>
<name>A0A9D4WLQ2_PEA</name>
<gene>
    <name evidence="2" type="ORF">KIW84_051265</name>
</gene>
<evidence type="ECO:0000313" key="3">
    <source>
        <dbReference type="Proteomes" id="UP001058974"/>
    </source>
</evidence>
<dbReference type="Gramene" id="Psat05G0126500-T1">
    <property type="protein sequence ID" value="KAI5404052.1"/>
    <property type="gene ID" value="KIW84_051265"/>
</dbReference>
<reference evidence="2 3" key="1">
    <citation type="journal article" date="2022" name="Nat. Genet.">
        <title>Improved pea reference genome and pan-genome highlight genomic features and evolutionary characteristics.</title>
        <authorList>
            <person name="Yang T."/>
            <person name="Liu R."/>
            <person name="Luo Y."/>
            <person name="Hu S."/>
            <person name="Wang D."/>
            <person name="Wang C."/>
            <person name="Pandey M.K."/>
            <person name="Ge S."/>
            <person name="Xu Q."/>
            <person name="Li N."/>
            <person name="Li G."/>
            <person name="Huang Y."/>
            <person name="Saxena R.K."/>
            <person name="Ji Y."/>
            <person name="Li M."/>
            <person name="Yan X."/>
            <person name="He Y."/>
            <person name="Liu Y."/>
            <person name="Wang X."/>
            <person name="Xiang C."/>
            <person name="Varshney R.K."/>
            <person name="Ding H."/>
            <person name="Gao S."/>
            <person name="Zong X."/>
        </authorList>
    </citation>
    <scope>NUCLEOTIDE SEQUENCE [LARGE SCALE GENOMIC DNA]</scope>
    <source>
        <strain evidence="2 3">cv. Zhongwan 6</strain>
    </source>
</reference>
<accession>A0A9D4WLQ2</accession>
<feature type="domain" description="Chromo" evidence="1">
    <location>
        <begin position="147"/>
        <end position="194"/>
    </location>
</feature>
<dbReference type="PANTHER" id="PTHR45835:SF104">
    <property type="entry name" value="PROTEIN NYNRIN-LIKE"/>
    <property type="match status" value="1"/>
</dbReference>
<dbReference type="PANTHER" id="PTHR45835">
    <property type="entry name" value="YALI0A06105P"/>
    <property type="match status" value="1"/>
</dbReference>
<sequence length="246" mass="29110">MSWLHWAEYWFNTSFHTTTEHTPFELVYGRPPPVMGRWVQGETRVETVQRDLVERDEAIRQLRSHFHRARDRMKARTDKKRSDRNFEVGEWIFVKLRAHRQNFVVTIINAKLATRYYGPYPIVERIGVYHENEELPDLMAGEPEEVFEPETVLAVRKVQKQGEEVKQLLIHWKGKTVEEATWEDYVMLKSQFPQFNLEDKVAVEERSIDRNNDNNLQLPGQLIHHTSSGPKVWKVYSRRGKRGIGG</sequence>